<feature type="domain" description="DUF6777" evidence="2">
    <location>
        <begin position="79"/>
        <end position="240"/>
    </location>
</feature>
<accession>A0A6B3BLV5</accession>
<dbReference type="Pfam" id="PF20568">
    <property type="entry name" value="DUF6777"/>
    <property type="match status" value="1"/>
</dbReference>
<feature type="region of interest" description="Disordered" evidence="1">
    <location>
        <begin position="183"/>
        <end position="203"/>
    </location>
</feature>
<proteinExistence type="predicted"/>
<feature type="compositionally biased region" description="Basic and acidic residues" evidence="1">
    <location>
        <begin position="236"/>
        <end position="253"/>
    </location>
</feature>
<organism evidence="3">
    <name type="scientific">Streptomyces sp. SID12501</name>
    <dbReference type="NCBI Taxonomy" id="2706042"/>
    <lineage>
        <taxon>Bacteria</taxon>
        <taxon>Bacillati</taxon>
        <taxon>Actinomycetota</taxon>
        <taxon>Actinomycetes</taxon>
        <taxon>Kitasatosporales</taxon>
        <taxon>Streptomycetaceae</taxon>
        <taxon>Streptomyces</taxon>
    </lineage>
</organism>
<feature type="compositionally biased region" description="Low complexity" evidence="1">
    <location>
        <begin position="306"/>
        <end position="318"/>
    </location>
</feature>
<reference evidence="3" key="1">
    <citation type="submission" date="2020-01" db="EMBL/GenBank/DDBJ databases">
        <title>Insect and environment-associated Actinomycetes.</title>
        <authorList>
            <person name="Currrie C."/>
            <person name="Chevrette M."/>
            <person name="Carlson C."/>
            <person name="Stubbendieck R."/>
            <person name="Wendt-Pienkowski E."/>
        </authorList>
    </citation>
    <scope>NUCLEOTIDE SEQUENCE</scope>
    <source>
        <strain evidence="3">SID12501</strain>
    </source>
</reference>
<feature type="compositionally biased region" description="Low complexity" evidence="1">
    <location>
        <begin position="56"/>
        <end position="68"/>
    </location>
</feature>
<evidence type="ECO:0000313" key="3">
    <source>
        <dbReference type="EMBL" id="NEC85372.1"/>
    </source>
</evidence>
<protein>
    <recommendedName>
        <fullName evidence="2">DUF6777 domain-containing protein</fullName>
    </recommendedName>
</protein>
<feature type="region of interest" description="Disordered" evidence="1">
    <location>
        <begin position="40"/>
        <end position="68"/>
    </location>
</feature>
<feature type="compositionally biased region" description="Polar residues" evidence="1">
    <location>
        <begin position="354"/>
        <end position="367"/>
    </location>
</feature>
<gene>
    <name evidence="3" type="ORF">G3I71_05890</name>
</gene>
<comment type="caution">
    <text evidence="3">The sequence shown here is derived from an EMBL/GenBank/DDBJ whole genome shotgun (WGS) entry which is preliminary data.</text>
</comment>
<dbReference type="InterPro" id="IPR046704">
    <property type="entry name" value="DUF6777"/>
</dbReference>
<feature type="compositionally biased region" description="Low complexity" evidence="1">
    <location>
        <begin position="256"/>
        <end position="278"/>
    </location>
</feature>
<dbReference type="AlphaFoldDB" id="A0A6B3BLV5"/>
<feature type="compositionally biased region" description="Pro residues" evidence="1">
    <location>
        <begin position="319"/>
        <end position="348"/>
    </location>
</feature>
<name>A0A6B3BLV5_9ACTN</name>
<evidence type="ECO:0000259" key="2">
    <source>
        <dbReference type="Pfam" id="PF20568"/>
    </source>
</evidence>
<dbReference type="EMBL" id="JAAGLU010000004">
    <property type="protein sequence ID" value="NEC85372.1"/>
    <property type="molecule type" value="Genomic_DNA"/>
</dbReference>
<sequence>MPRIAVLVTSVVAAVALIVVLTRSDGTTDRASGEVFLQAADKSGPDPFTESTAEDSSAPPATTPTATVSTTVTSNALRGVDGASPGLYGGTRKVASCDVEKQIRVLGTAPAKNGAFASVLGLQPAGVPAYLRSLTPVQLRMDTRVTNHGYRDAAATSYQAVLQTGTAVLVDDRGRPRVRCACGNPLTDPVRQQSAPHPKGDAWPSYRSSNVVVVAPATTVINIFVVYDPERGDWFHRHQGDTGRHDQKTDPPADRPTPSVSSSAPSAASSEPTSASPGLLPPQSPLPCVSSPSVSTGPPTPPASPATPATPGTASPSATPCPPTSSAPPSSPPAVQPPSSAPASPLSPPDDGLSETTPQPAFSSPSS</sequence>
<feature type="compositionally biased region" description="Low complexity" evidence="1">
    <location>
        <begin position="286"/>
        <end position="297"/>
    </location>
</feature>
<evidence type="ECO:0000256" key="1">
    <source>
        <dbReference type="SAM" id="MobiDB-lite"/>
    </source>
</evidence>
<feature type="region of interest" description="Disordered" evidence="1">
    <location>
        <begin position="236"/>
        <end position="367"/>
    </location>
</feature>